<dbReference type="InterPro" id="IPR038765">
    <property type="entry name" value="Papain-like_cys_pep_sf"/>
</dbReference>
<keyword evidence="4 7" id="KW-0833">Ubl conjugation pathway</keyword>
<comment type="catalytic activity">
    <reaction evidence="1 7">
        <text>Thiol-dependent hydrolysis of ester, thioester, amide, peptide and isopeptide bonds formed by the C-terminal Gly of ubiquitin (a 76-residue protein attached to proteins as an intracellular targeting signal).</text>
        <dbReference type="EC" id="3.4.19.12"/>
    </reaction>
</comment>
<reference evidence="12" key="1">
    <citation type="submission" date="2025-08" db="UniProtKB">
        <authorList>
            <consortium name="RefSeq"/>
        </authorList>
    </citation>
    <scope>IDENTIFICATION</scope>
    <source>
        <strain evidence="12">OHB3-1</strain>
    </source>
</reference>
<dbReference type="GO" id="GO:0004843">
    <property type="term" value="F:cysteine-type deubiquitinase activity"/>
    <property type="evidence" value="ECO:0007669"/>
    <property type="project" value="UniProtKB-UniRule"/>
</dbReference>
<feature type="signal peptide" evidence="9">
    <location>
        <begin position="1"/>
        <end position="25"/>
    </location>
</feature>
<dbReference type="GO" id="GO:0006508">
    <property type="term" value="P:proteolysis"/>
    <property type="evidence" value="ECO:0007669"/>
    <property type="project" value="UniProtKB-KW"/>
</dbReference>
<gene>
    <name evidence="12" type="primary">LOC111019329</name>
</gene>
<organism evidence="11 12">
    <name type="scientific">Momordica charantia</name>
    <name type="common">Bitter gourd</name>
    <name type="synonym">Balsam pear</name>
    <dbReference type="NCBI Taxonomy" id="3673"/>
    <lineage>
        <taxon>Eukaryota</taxon>
        <taxon>Viridiplantae</taxon>
        <taxon>Streptophyta</taxon>
        <taxon>Embryophyta</taxon>
        <taxon>Tracheophyta</taxon>
        <taxon>Spermatophyta</taxon>
        <taxon>Magnoliopsida</taxon>
        <taxon>eudicotyledons</taxon>
        <taxon>Gunneridae</taxon>
        <taxon>Pentapetalae</taxon>
        <taxon>rosids</taxon>
        <taxon>fabids</taxon>
        <taxon>Cucurbitales</taxon>
        <taxon>Cucurbitaceae</taxon>
        <taxon>Momordiceae</taxon>
        <taxon>Momordica</taxon>
    </lineage>
</organism>
<dbReference type="AlphaFoldDB" id="A0A6J1DB01"/>
<dbReference type="InterPro" id="IPR018200">
    <property type="entry name" value="USP_CS"/>
</dbReference>
<dbReference type="Gene3D" id="3.90.70.10">
    <property type="entry name" value="Cysteine proteinases"/>
    <property type="match status" value="2"/>
</dbReference>
<dbReference type="PANTHER" id="PTHR21646:SF75">
    <property type="entry name" value="UBIQUITIN CARBOXYL-TERMINAL HYDROLASE"/>
    <property type="match status" value="1"/>
</dbReference>
<evidence type="ECO:0000313" key="12">
    <source>
        <dbReference type="RefSeq" id="XP_022151375.1"/>
    </source>
</evidence>
<evidence type="ECO:0000256" key="1">
    <source>
        <dbReference type="ARBA" id="ARBA00000707"/>
    </source>
</evidence>
<evidence type="ECO:0000256" key="8">
    <source>
        <dbReference type="SAM" id="MobiDB-lite"/>
    </source>
</evidence>
<evidence type="ECO:0000256" key="3">
    <source>
        <dbReference type="ARBA" id="ARBA00022670"/>
    </source>
</evidence>
<dbReference type="Pfam" id="PF25242">
    <property type="entry name" value="Ubiquitin_UBP8"/>
    <property type="match status" value="1"/>
</dbReference>
<dbReference type="EC" id="3.4.19.12" evidence="7"/>
<keyword evidence="5 7" id="KW-0378">Hydrolase</keyword>
<dbReference type="InterPro" id="IPR050185">
    <property type="entry name" value="Ub_carboxyl-term_hydrolase"/>
</dbReference>
<dbReference type="InterPro" id="IPR029346">
    <property type="entry name" value="USP_C"/>
</dbReference>
<dbReference type="PANTHER" id="PTHR21646">
    <property type="entry name" value="UBIQUITIN CARBOXYL-TERMINAL HYDROLASE"/>
    <property type="match status" value="1"/>
</dbReference>
<keyword evidence="9" id="KW-0732">Signal</keyword>
<evidence type="ECO:0000313" key="11">
    <source>
        <dbReference type="Proteomes" id="UP000504603"/>
    </source>
</evidence>
<dbReference type="SUPFAM" id="SSF54001">
    <property type="entry name" value="Cysteine proteinases"/>
    <property type="match status" value="1"/>
</dbReference>
<evidence type="ECO:0000256" key="9">
    <source>
        <dbReference type="SAM" id="SignalP"/>
    </source>
</evidence>
<dbReference type="GO" id="GO:0016579">
    <property type="term" value="P:protein deubiquitination"/>
    <property type="evidence" value="ECO:0007669"/>
    <property type="project" value="InterPro"/>
</dbReference>
<dbReference type="OrthoDB" id="292964at2759"/>
<dbReference type="Pfam" id="PF00443">
    <property type="entry name" value="UCH"/>
    <property type="match status" value="1"/>
</dbReference>
<evidence type="ECO:0000256" key="4">
    <source>
        <dbReference type="ARBA" id="ARBA00022786"/>
    </source>
</evidence>
<sequence length="928" mass="106313">MTRFSDTTRFSLSLLFFNLARLSLSSTLHLCKSLASKTLALFAMDDLFPNDDDFWDLDVASRSRPPQRPRLLNDYDHDDNERDKVYFVPYRWWREAHNDSDQVGGVLYSVSSDENDDSGILLELKKEEVSIKDDGAEEGFSGREFALIGEAMWLQALKRHNDYNATSNFAGRLFKAEDTLQDVFSLQIRIFVSWETNLLTVKINRKDNVADFYKRASIIFNSNSELFHIWDFSGQTNQLFTNNMNNLLDDSPVQRVKEVLLELQVHEVLDNMMGRYEKDAKLTEEQLKTEESPMIINGITDKVKSHLTESNPLASGNSFRVASSMGLTGLQNLGNTCFMNSAVQCLVHTPKLVDYFLGYYQKEINYENPLGMKGELALAFGDLLRKLWAPGSKSVPPRMFKLKLANFAPQFSGYNQHDSQEFLAFLLDGLHEDLNRVKCKPYFEAKDAEGRQDEEVAEEYWQNHLARNDSIIVDLCQGQYRSTLVCPACNKLSVTFDPFMYLSLPLPSTTMRSMTLMVFTCDGITMPRTFTILVPKSGRLKDLINALSTACSLREDETLLVAEVYKNCIFRILEDPSDSLALIRNEDKLVAYRLPKDDESSQLIVYVHQQLETHDNSGKVISGSKTFGVPFVARVHDLCYGSDIRQLFLKFLDPLRMPAEDMLSNCDGEDSISANDNFEMDDASGPTNLDTDESSNDGNIVNFSLPSDFTFFLAHSRGASEGTLIKLDEPLVMSEPIQRLDVLVMWSDTMLQKYDTYPMSSLPDVFRPPLLSKRPQESVDLYKCLEAFLKEEPLGPDDMWYCPRCKKPQQARKKLDLWRLPEILVIHLKRFSYSRFLKNKLETFVDFPIDNLDFSNYIAFKNSHFSNRYMLYSVSNHYGGMGAGHYTAYVLHGDKWYEFDDERVFPVTEDVVKSSAAYVLFYKRIPEV</sequence>
<comment type="function">
    <text evidence="7">Recognizes and hydrolyzes the peptide bond at the C-terminal Gly of ubiquitin. Involved in the processing of poly-ubiquitin precursors as well as that of ubiquitinated proteins.</text>
</comment>
<dbReference type="PROSITE" id="PS00972">
    <property type="entry name" value="USP_1"/>
    <property type="match status" value="1"/>
</dbReference>
<dbReference type="Pfam" id="PF14533">
    <property type="entry name" value="USP7_C2"/>
    <property type="match status" value="1"/>
</dbReference>
<evidence type="ECO:0000259" key="10">
    <source>
        <dbReference type="PROSITE" id="PS50235"/>
    </source>
</evidence>
<evidence type="ECO:0000256" key="2">
    <source>
        <dbReference type="ARBA" id="ARBA00009085"/>
    </source>
</evidence>
<protein>
    <recommendedName>
        <fullName evidence="7">Ubiquitin carboxyl-terminal hydrolase</fullName>
        <ecNumber evidence="7">3.4.19.12</ecNumber>
    </recommendedName>
</protein>
<dbReference type="InterPro" id="IPR028889">
    <property type="entry name" value="USP"/>
</dbReference>
<keyword evidence="11" id="KW-1185">Reference proteome</keyword>
<dbReference type="Proteomes" id="UP000504603">
    <property type="component" value="Unplaced"/>
</dbReference>
<dbReference type="InterPro" id="IPR001394">
    <property type="entry name" value="Peptidase_C19_UCH"/>
</dbReference>
<feature type="region of interest" description="Disordered" evidence="8">
    <location>
        <begin position="674"/>
        <end position="693"/>
    </location>
</feature>
<name>A0A6J1DB01_MOMCH</name>
<dbReference type="PROSITE" id="PS50235">
    <property type="entry name" value="USP_3"/>
    <property type="match status" value="1"/>
</dbReference>
<keyword evidence="3 7" id="KW-0645">Protease</keyword>
<dbReference type="CDD" id="cd02674">
    <property type="entry name" value="Peptidase_C19R"/>
    <property type="match status" value="1"/>
</dbReference>
<keyword evidence="6 7" id="KW-0788">Thiol protease</keyword>
<dbReference type="KEGG" id="mcha:111019329"/>
<accession>A0A6J1DB01</accession>
<feature type="domain" description="USP" evidence="10">
    <location>
        <begin position="328"/>
        <end position="925"/>
    </location>
</feature>
<evidence type="ECO:0000256" key="6">
    <source>
        <dbReference type="ARBA" id="ARBA00022807"/>
    </source>
</evidence>
<dbReference type="PROSITE" id="PS00973">
    <property type="entry name" value="USP_2"/>
    <property type="match status" value="1"/>
</dbReference>
<dbReference type="GeneID" id="111019329"/>
<feature type="chain" id="PRO_5027117094" description="Ubiquitin carboxyl-terminal hydrolase" evidence="9">
    <location>
        <begin position="26"/>
        <end position="928"/>
    </location>
</feature>
<dbReference type="RefSeq" id="XP_022151375.1">
    <property type="nucleotide sequence ID" value="XM_022295683.1"/>
</dbReference>
<proteinExistence type="inferred from homology"/>
<evidence type="ECO:0000256" key="5">
    <source>
        <dbReference type="ARBA" id="ARBA00022801"/>
    </source>
</evidence>
<dbReference type="InterPro" id="IPR057372">
    <property type="entry name" value="Ubiquitin_UBP8/5"/>
</dbReference>
<comment type="similarity">
    <text evidence="2 7">Belongs to the peptidase C19 family.</text>
</comment>
<evidence type="ECO:0000256" key="7">
    <source>
        <dbReference type="RuleBase" id="RU366025"/>
    </source>
</evidence>